<feature type="compositionally biased region" description="Low complexity" evidence="1">
    <location>
        <begin position="66"/>
        <end position="77"/>
    </location>
</feature>
<feature type="compositionally biased region" description="Basic and acidic residues" evidence="1">
    <location>
        <begin position="124"/>
        <end position="140"/>
    </location>
</feature>
<name>A0AAN6S5W7_9PEZI</name>
<evidence type="ECO:0000313" key="2">
    <source>
        <dbReference type="EMBL" id="KAK3941644.1"/>
    </source>
</evidence>
<gene>
    <name evidence="2" type="ORF">QBC46DRAFT_382185</name>
</gene>
<feature type="region of interest" description="Disordered" evidence="1">
    <location>
        <begin position="1"/>
        <end position="156"/>
    </location>
</feature>
<dbReference type="PANTHER" id="PTHR42090">
    <property type="match status" value="1"/>
</dbReference>
<dbReference type="EMBL" id="MU853781">
    <property type="protein sequence ID" value="KAK3941644.1"/>
    <property type="molecule type" value="Genomic_DNA"/>
</dbReference>
<proteinExistence type="predicted"/>
<protein>
    <submittedName>
        <fullName evidence="2">Uncharacterized protein</fullName>
    </submittedName>
</protein>
<feature type="compositionally biased region" description="Basic and acidic residues" evidence="1">
    <location>
        <begin position="44"/>
        <end position="59"/>
    </location>
</feature>
<dbReference type="AlphaFoldDB" id="A0AAN6S5W7"/>
<evidence type="ECO:0000256" key="1">
    <source>
        <dbReference type="SAM" id="MobiDB-lite"/>
    </source>
</evidence>
<dbReference type="PANTHER" id="PTHR42090:SF1">
    <property type="match status" value="1"/>
</dbReference>
<comment type="caution">
    <text evidence="2">The sequence shown here is derived from an EMBL/GenBank/DDBJ whole genome shotgun (WGS) entry which is preliminary data.</text>
</comment>
<dbReference type="Proteomes" id="UP001303473">
    <property type="component" value="Unassembled WGS sequence"/>
</dbReference>
<sequence>MSSPAFALLRATRPSARRLLRPTFPTLLPAHHQLHSRPRQSMPYKDDQDRESLKPRPSEGTKSGSDTDVADQTQDAAWNPNKTRPGKEMDSAEQESESDGGKGNPLEVSGANQELSKPQGDNPGAEHEKKNDHPNQDKQKRSGGSSGPKKGKTSAA</sequence>
<organism evidence="2 3">
    <name type="scientific">Diplogelasinospora grovesii</name>
    <dbReference type="NCBI Taxonomy" id="303347"/>
    <lineage>
        <taxon>Eukaryota</taxon>
        <taxon>Fungi</taxon>
        <taxon>Dikarya</taxon>
        <taxon>Ascomycota</taxon>
        <taxon>Pezizomycotina</taxon>
        <taxon>Sordariomycetes</taxon>
        <taxon>Sordariomycetidae</taxon>
        <taxon>Sordariales</taxon>
        <taxon>Diplogelasinosporaceae</taxon>
        <taxon>Diplogelasinospora</taxon>
    </lineage>
</organism>
<evidence type="ECO:0000313" key="3">
    <source>
        <dbReference type="Proteomes" id="UP001303473"/>
    </source>
</evidence>
<reference evidence="3" key="1">
    <citation type="journal article" date="2023" name="Mol. Phylogenet. Evol.">
        <title>Genome-scale phylogeny and comparative genomics of the fungal order Sordariales.</title>
        <authorList>
            <person name="Hensen N."/>
            <person name="Bonometti L."/>
            <person name="Westerberg I."/>
            <person name="Brannstrom I.O."/>
            <person name="Guillou S."/>
            <person name="Cros-Aarteil S."/>
            <person name="Calhoun S."/>
            <person name="Haridas S."/>
            <person name="Kuo A."/>
            <person name="Mondo S."/>
            <person name="Pangilinan J."/>
            <person name="Riley R."/>
            <person name="LaButti K."/>
            <person name="Andreopoulos B."/>
            <person name="Lipzen A."/>
            <person name="Chen C."/>
            <person name="Yan M."/>
            <person name="Daum C."/>
            <person name="Ng V."/>
            <person name="Clum A."/>
            <person name="Steindorff A."/>
            <person name="Ohm R.A."/>
            <person name="Martin F."/>
            <person name="Silar P."/>
            <person name="Natvig D.O."/>
            <person name="Lalanne C."/>
            <person name="Gautier V."/>
            <person name="Ament-Velasquez S.L."/>
            <person name="Kruys A."/>
            <person name="Hutchinson M.I."/>
            <person name="Powell A.J."/>
            <person name="Barry K."/>
            <person name="Miller A.N."/>
            <person name="Grigoriev I.V."/>
            <person name="Debuchy R."/>
            <person name="Gladieux P."/>
            <person name="Hiltunen Thoren M."/>
            <person name="Johannesson H."/>
        </authorList>
    </citation>
    <scope>NUCLEOTIDE SEQUENCE [LARGE SCALE GENOMIC DNA]</scope>
    <source>
        <strain evidence="3">CBS 340.73</strain>
    </source>
</reference>
<keyword evidence="3" id="KW-1185">Reference proteome</keyword>
<accession>A0AAN6S5W7</accession>